<dbReference type="InterPro" id="IPR046887">
    <property type="entry name" value="RsmE_PUA-like"/>
</dbReference>
<evidence type="ECO:0000256" key="10">
    <source>
        <dbReference type="ARBA" id="ARBA00025699"/>
    </source>
</evidence>
<dbReference type="PANTHER" id="PTHR30027">
    <property type="entry name" value="RIBOSOMAL RNA SMALL SUBUNIT METHYLTRANSFERASE E"/>
    <property type="match status" value="1"/>
</dbReference>
<dbReference type="InterPro" id="IPR006700">
    <property type="entry name" value="RsmE"/>
</dbReference>
<dbReference type="GO" id="GO:0070042">
    <property type="term" value="F:rRNA (uridine-N3-)-methyltransferase activity"/>
    <property type="evidence" value="ECO:0007669"/>
    <property type="project" value="TreeGrafter"/>
</dbReference>
<dbReference type="CDD" id="cd18084">
    <property type="entry name" value="RsmE-like"/>
    <property type="match status" value="1"/>
</dbReference>
<comment type="similarity">
    <text evidence="2 12">Belongs to the RNA methyltransferase RsmE family.</text>
</comment>
<keyword evidence="7 12" id="KW-0489">Methyltransferase</keyword>
<keyword evidence="9 12" id="KW-0949">S-adenosyl-L-methionine</keyword>
<evidence type="ECO:0000256" key="7">
    <source>
        <dbReference type="ARBA" id="ARBA00022603"/>
    </source>
</evidence>
<comment type="catalytic activity">
    <reaction evidence="11 12">
        <text>uridine(1498) in 16S rRNA + S-adenosyl-L-methionine = N(3)-methyluridine(1498) in 16S rRNA + S-adenosyl-L-homocysteine + H(+)</text>
        <dbReference type="Rhea" id="RHEA:42920"/>
        <dbReference type="Rhea" id="RHEA-COMP:10283"/>
        <dbReference type="Rhea" id="RHEA-COMP:10284"/>
        <dbReference type="ChEBI" id="CHEBI:15378"/>
        <dbReference type="ChEBI" id="CHEBI:57856"/>
        <dbReference type="ChEBI" id="CHEBI:59789"/>
        <dbReference type="ChEBI" id="CHEBI:65315"/>
        <dbReference type="ChEBI" id="CHEBI:74502"/>
        <dbReference type="EC" id="2.1.1.193"/>
    </reaction>
</comment>
<dbReference type="InterPro" id="IPR046886">
    <property type="entry name" value="RsmE_MTase_dom"/>
</dbReference>
<comment type="subcellular location">
    <subcellularLocation>
        <location evidence="1 12">Cytoplasm</location>
    </subcellularLocation>
</comment>
<dbReference type="RefSeq" id="WP_057978957.1">
    <property type="nucleotide sequence ID" value="NZ_LKHP01000008.1"/>
</dbReference>
<dbReference type="Pfam" id="PF20260">
    <property type="entry name" value="PUA_4"/>
    <property type="match status" value="1"/>
</dbReference>
<keyword evidence="16" id="KW-1185">Reference proteome</keyword>
<keyword evidence="8 12" id="KW-0808">Transferase</keyword>
<evidence type="ECO:0000256" key="2">
    <source>
        <dbReference type="ARBA" id="ARBA00005528"/>
    </source>
</evidence>
<comment type="function">
    <text evidence="10 12">Specifically methylates the N3 position of the uracil ring of uridine 1498 (m3U1498) in 16S rRNA. Acts on the fully assembled 30S ribosomal subunit.</text>
</comment>
<dbReference type="SUPFAM" id="SSF88697">
    <property type="entry name" value="PUA domain-like"/>
    <property type="match status" value="1"/>
</dbReference>
<dbReference type="NCBIfam" id="NF008692">
    <property type="entry name" value="PRK11713.1-5"/>
    <property type="match status" value="1"/>
</dbReference>
<evidence type="ECO:0000256" key="4">
    <source>
        <dbReference type="ARBA" id="ARBA00013673"/>
    </source>
</evidence>
<evidence type="ECO:0000256" key="9">
    <source>
        <dbReference type="ARBA" id="ARBA00022691"/>
    </source>
</evidence>
<reference evidence="15 16" key="1">
    <citation type="submission" date="2015-09" db="EMBL/GenBank/DDBJ databases">
        <title>Draft genome sequence of a Caloramator mitchellensis, a moderate thermophile from the Great Artesian Basin of Australia.</title>
        <authorList>
            <person name="Patel B.K."/>
        </authorList>
    </citation>
    <scope>NUCLEOTIDE SEQUENCE [LARGE SCALE GENOMIC DNA]</scope>
    <source>
        <strain evidence="15 16">VF08</strain>
    </source>
</reference>
<dbReference type="AlphaFoldDB" id="A0A0R3K1A6"/>
<dbReference type="EMBL" id="LKHP01000008">
    <property type="protein sequence ID" value="KRQ86658.1"/>
    <property type="molecule type" value="Genomic_DNA"/>
</dbReference>
<evidence type="ECO:0000256" key="5">
    <source>
        <dbReference type="ARBA" id="ARBA00022490"/>
    </source>
</evidence>
<dbReference type="STRING" id="908809.ABG79_01641"/>
<evidence type="ECO:0000256" key="8">
    <source>
        <dbReference type="ARBA" id="ARBA00022679"/>
    </source>
</evidence>
<dbReference type="PATRIC" id="fig|908809.3.peg.1645"/>
<dbReference type="OrthoDB" id="9815641at2"/>
<keyword evidence="5 12" id="KW-0963">Cytoplasm</keyword>
<dbReference type="PIRSF" id="PIRSF015601">
    <property type="entry name" value="MTase_slr0722"/>
    <property type="match status" value="1"/>
</dbReference>
<feature type="domain" description="Ribosomal RNA small subunit methyltransferase E PUA-like" evidence="14">
    <location>
        <begin position="18"/>
        <end position="64"/>
    </location>
</feature>
<sequence length="248" mass="27859">MHKFFVKSNNINGNKINIEGEDVNHILKVLRLRKGEKIQVSDGEGNEYICEIDANDKKTVYCNVLESYRNETEPPLKITLFQGMPKAQKMDLIVQKCVEIGVVEIVPVITKRVVVKTEDRDISNKIERWNRISYEAAKQSDRGIVPKVLNPISFEETIERLKNMDLSIVPYENEEGNGIKSLTSRNDVKNVGILIGPEGGFEEEEIEICKVNGIIPVTLGPRILRTETAGFVASALILYEFGDLGGAR</sequence>
<keyword evidence="6 12" id="KW-0698">rRNA processing</keyword>
<protein>
    <recommendedName>
        <fullName evidence="4 12">Ribosomal RNA small subunit methyltransferase E</fullName>
        <ecNumber evidence="3 12">2.1.1.193</ecNumber>
    </recommendedName>
</protein>
<gene>
    <name evidence="15" type="primary">rsmE</name>
    <name evidence="15" type="ORF">ABG79_01641</name>
</gene>
<evidence type="ECO:0000256" key="3">
    <source>
        <dbReference type="ARBA" id="ARBA00012328"/>
    </source>
</evidence>
<dbReference type="InterPro" id="IPR029026">
    <property type="entry name" value="tRNA_m1G_MTases_N"/>
</dbReference>
<proteinExistence type="inferred from homology"/>
<dbReference type="NCBIfam" id="TIGR00046">
    <property type="entry name" value="RsmE family RNA methyltransferase"/>
    <property type="match status" value="1"/>
</dbReference>
<dbReference type="SUPFAM" id="SSF75217">
    <property type="entry name" value="alpha/beta knot"/>
    <property type="match status" value="1"/>
</dbReference>
<dbReference type="InterPro" id="IPR015947">
    <property type="entry name" value="PUA-like_sf"/>
</dbReference>
<dbReference type="InterPro" id="IPR029028">
    <property type="entry name" value="Alpha/beta_knot_MTases"/>
</dbReference>
<dbReference type="Gene3D" id="3.40.1280.10">
    <property type="match status" value="1"/>
</dbReference>
<dbReference type="EC" id="2.1.1.193" evidence="3 12"/>
<name>A0A0R3K1A6_CALMK</name>
<evidence type="ECO:0000256" key="6">
    <source>
        <dbReference type="ARBA" id="ARBA00022552"/>
    </source>
</evidence>
<accession>A0A0R3K1A6</accession>
<dbReference type="Pfam" id="PF04452">
    <property type="entry name" value="Methyltrans_RNA"/>
    <property type="match status" value="1"/>
</dbReference>
<evidence type="ECO:0000256" key="12">
    <source>
        <dbReference type="PIRNR" id="PIRNR015601"/>
    </source>
</evidence>
<organism evidence="15 16">
    <name type="scientific">Caloramator mitchellensis</name>
    <dbReference type="NCBI Taxonomy" id="908809"/>
    <lineage>
        <taxon>Bacteria</taxon>
        <taxon>Bacillati</taxon>
        <taxon>Bacillota</taxon>
        <taxon>Clostridia</taxon>
        <taxon>Eubacteriales</taxon>
        <taxon>Clostridiaceae</taxon>
        <taxon>Caloramator</taxon>
    </lineage>
</organism>
<evidence type="ECO:0000256" key="1">
    <source>
        <dbReference type="ARBA" id="ARBA00004496"/>
    </source>
</evidence>
<evidence type="ECO:0000259" key="13">
    <source>
        <dbReference type="Pfam" id="PF04452"/>
    </source>
</evidence>
<evidence type="ECO:0000313" key="15">
    <source>
        <dbReference type="EMBL" id="KRQ86658.1"/>
    </source>
</evidence>
<comment type="caution">
    <text evidence="15">The sequence shown here is derived from an EMBL/GenBank/DDBJ whole genome shotgun (WGS) entry which is preliminary data.</text>
</comment>
<dbReference type="Proteomes" id="UP000052015">
    <property type="component" value="Unassembled WGS sequence"/>
</dbReference>
<dbReference type="GO" id="GO:0070475">
    <property type="term" value="P:rRNA base methylation"/>
    <property type="evidence" value="ECO:0007669"/>
    <property type="project" value="TreeGrafter"/>
</dbReference>
<dbReference type="GO" id="GO:0005737">
    <property type="term" value="C:cytoplasm"/>
    <property type="evidence" value="ECO:0007669"/>
    <property type="project" value="UniProtKB-SubCell"/>
</dbReference>
<feature type="domain" description="Ribosomal RNA small subunit methyltransferase E methyltransferase" evidence="13">
    <location>
        <begin position="73"/>
        <end position="237"/>
    </location>
</feature>
<dbReference type="PANTHER" id="PTHR30027:SF3">
    <property type="entry name" value="16S RRNA (URACIL(1498)-N(3))-METHYLTRANSFERASE"/>
    <property type="match status" value="1"/>
</dbReference>
<evidence type="ECO:0000256" key="11">
    <source>
        <dbReference type="ARBA" id="ARBA00047944"/>
    </source>
</evidence>
<evidence type="ECO:0000313" key="16">
    <source>
        <dbReference type="Proteomes" id="UP000052015"/>
    </source>
</evidence>
<evidence type="ECO:0000259" key="14">
    <source>
        <dbReference type="Pfam" id="PF20260"/>
    </source>
</evidence>